<name>A0A9X2KXY6_9FLAO</name>
<gene>
    <name evidence="2" type="ORF">MKO06_10520</name>
</gene>
<reference evidence="2" key="1">
    <citation type="submission" date="2022-07" db="EMBL/GenBank/DDBJ databases">
        <title>Gramela sediminis sp. nov., isolated from deep-sea sediment of the Indian Ocean.</title>
        <authorList>
            <person name="Shi H."/>
        </authorList>
    </citation>
    <scope>NUCLEOTIDE SEQUENCE</scope>
    <source>
        <strain evidence="2">GC03-9</strain>
    </source>
</reference>
<feature type="transmembrane region" description="Helical" evidence="1">
    <location>
        <begin position="128"/>
        <end position="146"/>
    </location>
</feature>
<dbReference type="AlphaFoldDB" id="A0A9X2KXY6"/>
<organism evidence="2 3">
    <name type="scientific">Christiangramia oceanisediminis</name>
    <dbReference type="NCBI Taxonomy" id="2920386"/>
    <lineage>
        <taxon>Bacteria</taxon>
        <taxon>Pseudomonadati</taxon>
        <taxon>Bacteroidota</taxon>
        <taxon>Flavobacteriia</taxon>
        <taxon>Flavobacteriales</taxon>
        <taxon>Flavobacteriaceae</taxon>
        <taxon>Christiangramia</taxon>
    </lineage>
</organism>
<dbReference type="RefSeq" id="WP_241551134.1">
    <property type="nucleotide sequence ID" value="NZ_JANCNS010000002.1"/>
</dbReference>
<feature type="transmembrane region" description="Helical" evidence="1">
    <location>
        <begin position="90"/>
        <end position="108"/>
    </location>
</feature>
<proteinExistence type="predicted"/>
<dbReference type="Pfam" id="PF11750">
    <property type="entry name" value="DUF3307"/>
    <property type="match status" value="1"/>
</dbReference>
<keyword evidence="3" id="KW-1185">Reference proteome</keyword>
<sequence>MNSSILILLQLLLAHIITDFVIQPDKWVRDKRRNKSKSKFLYIHALLAGLLTYILLMEPSWWYIALFIGFTHFFTDLWKLQFSKDSLKIFASDQILHLFAIFLAWLYLTSNFDNVIPFISEILNSQSAMAIIVGYLIIILPAGYLIGKATKRWQNEVEDDLRQNSLDSAGRFIGIFERILVLTFILTYNLSSIGFLIAAKSILRFSDKSEIGARKQTEYVLIGTLMSFTFTIIVGFLVRHIAFQ</sequence>
<protein>
    <submittedName>
        <fullName evidence="2">DUF3307 domain-containing protein</fullName>
    </submittedName>
</protein>
<keyword evidence="1" id="KW-1133">Transmembrane helix</keyword>
<accession>A0A9X2KXY6</accession>
<feature type="transmembrane region" description="Helical" evidence="1">
    <location>
        <begin position="219"/>
        <end position="238"/>
    </location>
</feature>
<evidence type="ECO:0000313" key="3">
    <source>
        <dbReference type="Proteomes" id="UP001155280"/>
    </source>
</evidence>
<dbReference type="InterPro" id="IPR021737">
    <property type="entry name" value="Phage_phiKZ_Orf197"/>
</dbReference>
<feature type="transmembrane region" description="Helical" evidence="1">
    <location>
        <begin position="179"/>
        <end position="199"/>
    </location>
</feature>
<dbReference type="EMBL" id="JANCNS010000002">
    <property type="protein sequence ID" value="MCP9200345.1"/>
    <property type="molecule type" value="Genomic_DNA"/>
</dbReference>
<evidence type="ECO:0000256" key="1">
    <source>
        <dbReference type="SAM" id="Phobius"/>
    </source>
</evidence>
<comment type="caution">
    <text evidence="2">The sequence shown here is derived from an EMBL/GenBank/DDBJ whole genome shotgun (WGS) entry which is preliminary data.</text>
</comment>
<keyword evidence="1" id="KW-0812">Transmembrane</keyword>
<dbReference type="Proteomes" id="UP001155280">
    <property type="component" value="Unassembled WGS sequence"/>
</dbReference>
<keyword evidence="1" id="KW-0472">Membrane</keyword>
<feature type="transmembrane region" description="Helical" evidence="1">
    <location>
        <begin position="62"/>
        <end position="78"/>
    </location>
</feature>
<feature type="transmembrane region" description="Helical" evidence="1">
    <location>
        <begin position="40"/>
        <end position="56"/>
    </location>
</feature>
<evidence type="ECO:0000313" key="2">
    <source>
        <dbReference type="EMBL" id="MCP9200345.1"/>
    </source>
</evidence>